<accession>A0A0P6B448</accession>
<dbReference type="EMBL" id="GDIQ01023491">
    <property type="protein sequence ID" value="JAN71246.1"/>
    <property type="molecule type" value="Transcribed_RNA"/>
</dbReference>
<dbReference type="AlphaFoldDB" id="A0A0P6B448"/>
<reference evidence="1" key="1">
    <citation type="submission" date="2015-10" db="EMBL/GenBank/DDBJ databases">
        <title>EvidentialGene: Evidence-directed Construction of Complete mRNA Transcriptomes without Genomes.</title>
        <authorList>
            <person name="Gilbert D.G."/>
        </authorList>
    </citation>
    <scope>NUCLEOTIDE SEQUENCE</scope>
</reference>
<evidence type="ECO:0000313" key="1">
    <source>
        <dbReference type="EMBL" id="JAN71246.1"/>
    </source>
</evidence>
<protein>
    <submittedName>
        <fullName evidence="1">Uncharacterized protein</fullName>
    </submittedName>
</protein>
<name>A0A0P6B448_9CRUS</name>
<sequence length="90" mass="10251">MANQLAHMKICPIDRAGSAHFPPRTCTYVTNEKCVQVSRPQSETLSRDVRNHTHIHTRTHNGGRGRGGVKWSECNEHTLDLQYIPKLMTK</sequence>
<organism evidence="1">
    <name type="scientific">Daphnia magna</name>
    <dbReference type="NCBI Taxonomy" id="35525"/>
    <lineage>
        <taxon>Eukaryota</taxon>
        <taxon>Metazoa</taxon>
        <taxon>Ecdysozoa</taxon>
        <taxon>Arthropoda</taxon>
        <taxon>Crustacea</taxon>
        <taxon>Branchiopoda</taxon>
        <taxon>Diplostraca</taxon>
        <taxon>Cladocera</taxon>
        <taxon>Anomopoda</taxon>
        <taxon>Daphniidae</taxon>
        <taxon>Daphnia</taxon>
    </lineage>
</organism>
<proteinExistence type="predicted"/>